<dbReference type="Proteomes" id="UP001139559">
    <property type="component" value="Unassembled WGS sequence"/>
</dbReference>
<proteinExistence type="predicted"/>
<dbReference type="InterPro" id="IPR036291">
    <property type="entry name" value="NAD(P)-bd_dom_sf"/>
</dbReference>
<evidence type="ECO:0000313" key="1">
    <source>
        <dbReference type="EMBL" id="MCK6264254.1"/>
    </source>
</evidence>
<comment type="caution">
    <text evidence="1">The sequence shown here is derived from an EMBL/GenBank/DDBJ whole genome shotgun (WGS) entry which is preliminary data.</text>
</comment>
<dbReference type="AlphaFoldDB" id="A0A9X1XJY0"/>
<accession>A0A9X1XJY0</accession>
<name>A0A9X1XJY0_9VIBR</name>
<organism evidence="1 2">
    <name type="scientific">Vibrio amylolyticus</name>
    <dbReference type="NCBI Taxonomy" id="2847292"/>
    <lineage>
        <taxon>Bacteria</taxon>
        <taxon>Pseudomonadati</taxon>
        <taxon>Pseudomonadota</taxon>
        <taxon>Gammaproteobacteria</taxon>
        <taxon>Vibrionales</taxon>
        <taxon>Vibrionaceae</taxon>
        <taxon>Vibrio</taxon>
    </lineage>
</organism>
<gene>
    <name evidence="1" type="ORF">KP803_13315</name>
</gene>
<evidence type="ECO:0000313" key="2">
    <source>
        <dbReference type="Proteomes" id="UP001139559"/>
    </source>
</evidence>
<dbReference type="Gene3D" id="3.40.50.720">
    <property type="entry name" value="NAD(P)-binding Rossmann-like Domain"/>
    <property type="match status" value="1"/>
</dbReference>
<reference evidence="1" key="1">
    <citation type="submission" date="2021-11" db="EMBL/GenBank/DDBJ databases">
        <title>Vibrio ZSDE26 sp. nov. and Vibrio ZSDZ34 sp. nov., isolated from coastal seawater in Qingdao.</title>
        <authorList>
            <person name="Zhang P."/>
        </authorList>
    </citation>
    <scope>NUCLEOTIDE SEQUENCE</scope>
    <source>
        <strain evidence="1">ZSDE26</strain>
    </source>
</reference>
<protein>
    <submittedName>
        <fullName evidence="1">NAD(P)-dependent oxidoreductase</fullName>
    </submittedName>
</protein>
<dbReference type="RefSeq" id="WP_248009340.1">
    <property type="nucleotide sequence ID" value="NZ_JAJHVV010000008.1"/>
</dbReference>
<sequence length="273" mass="31146">MKVLIAGSNGYIGCHVTQMFAKSSHDVFIYCRDNCIKSYSGEHQKHSSELEGYFDVVINCARPHWSQYSAKNIADIESKLLARLDKLASQQAMKIHTSGVWLFGHATPSELVRFQLKPFDSVRLDVATINTALNNNWHIVYCPSLVYGGENCQLLRITETLPNQTMLVAVPTQGFNQYIHVNDIAKFYRLLVSTRTEEKQHFIAESIGYSPEEFSMLLLNFSFVKKVSRIHWEDFERINGTGAVEIEKLHLELPISPLFKATESVQNYVENHT</sequence>
<dbReference type="SUPFAM" id="SSF51735">
    <property type="entry name" value="NAD(P)-binding Rossmann-fold domains"/>
    <property type="match status" value="1"/>
</dbReference>
<dbReference type="EMBL" id="JAJHVV010000008">
    <property type="protein sequence ID" value="MCK6264254.1"/>
    <property type="molecule type" value="Genomic_DNA"/>
</dbReference>
<keyword evidence="2" id="KW-1185">Reference proteome</keyword>